<dbReference type="GO" id="GO:0003677">
    <property type="term" value="F:DNA binding"/>
    <property type="evidence" value="ECO:0007669"/>
    <property type="project" value="UniProtKB-KW"/>
</dbReference>
<dbReference type="GO" id="GO:0030527">
    <property type="term" value="F:structural constituent of chromatin"/>
    <property type="evidence" value="ECO:0007669"/>
    <property type="project" value="InterPro"/>
</dbReference>
<keyword evidence="13 14" id="KW-0544">Nucleosome core</keyword>
<dbReference type="SUPFAM" id="SSF47113">
    <property type="entry name" value="Histone-fold"/>
    <property type="match status" value="1"/>
</dbReference>
<feature type="domain" description="Core Histone H2A/H2B/H3" evidence="15">
    <location>
        <begin position="54"/>
        <end position="124"/>
    </location>
</feature>
<comment type="subunit">
    <text evidence="14">The nucleosome is a histone octamer containing two molecules each of H2A, H2B, H3 and H4 assembled in one H3-H4 heterotetramer and two H2A-H2B heterodimers. The octamer wraps approximately 147 bp of DNA.</text>
</comment>
<keyword evidence="9" id="KW-0832">Ubl conjugation</keyword>
<evidence type="ECO:0000256" key="10">
    <source>
        <dbReference type="ARBA" id="ARBA00022990"/>
    </source>
</evidence>
<evidence type="ECO:0000256" key="1">
    <source>
        <dbReference type="ARBA" id="ARBA00002001"/>
    </source>
</evidence>
<keyword evidence="7" id="KW-1017">Isopeptide bond</keyword>
<dbReference type="Gene3D" id="1.10.20.10">
    <property type="entry name" value="Histone, subunit A"/>
    <property type="match status" value="1"/>
</dbReference>
<dbReference type="PANTHER" id="PTHR23430">
    <property type="entry name" value="HISTONE H2A"/>
    <property type="match status" value="1"/>
</dbReference>
<evidence type="ECO:0000256" key="7">
    <source>
        <dbReference type="ARBA" id="ARBA00022499"/>
    </source>
</evidence>
<keyword evidence="5 14" id="KW-0158">Chromosome</keyword>
<dbReference type="InterPro" id="IPR002119">
    <property type="entry name" value="Histone_H2A"/>
</dbReference>
<dbReference type="InterPro" id="IPR009072">
    <property type="entry name" value="Histone-fold"/>
</dbReference>
<sequence>MLNKCEILLLGVFKFDQSADAFPQLRRVTEELTSANQRRVFEKRANQEGAGVAKAKSRSSRAGLQFPVGRVHRLLRKGHYAERVGAGAPVYLAAVLEYLTAEILELAGNAARDNKKTRIIPRHLAREEGESVRTVAGEAVRSATARCLERDSIAAGGGVNRLLHFVLGPLLLPDLGPRTAAFPPSSFAGLCGRNPSRRERRQR</sequence>
<dbReference type="AlphaFoldDB" id="A0A6P3GR60"/>
<proteinExistence type="inferred from homology"/>
<dbReference type="CDD" id="cd00074">
    <property type="entry name" value="HFD_H2A"/>
    <property type="match status" value="1"/>
</dbReference>
<evidence type="ECO:0000256" key="5">
    <source>
        <dbReference type="ARBA" id="ARBA00022454"/>
    </source>
</evidence>
<name>A0A6P3GR60_BISBB</name>
<dbReference type="FunFam" id="1.10.20.10:FF:000103">
    <property type="entry name" value="Histone H2A type 1"/>
    <property type="match status" value="1"/>
</dbReference>
<evidence type="ECO:0000256" key="9">
    <source>
        <dbReference type="ARBA" id="ARBA00022843"/>
    </source>
</evidence>
<evidence type="ECO:0000256" key="4">
    <source>
        <dbReference type="ARBA" id="ARBA00010691"/>
    </source>
</evidence>
<accession>A0A6P3GR60</accession>
<evidence type="ECO:0000256" key="2">
    <source>
        <dbReference type="ARBA" id="ARBA00004123"/>
    </source>
</evidence>
<dbReference type="PROSITE" id="PS00046">
    <property type="entry name" value="HISTONE_H2A"/>
    <property type="match status" value="1"/>
</dbReference>
<keyword evidence="10" id="KW-0007">Acetylation</keyword>
<evidence type="ECO:0000256" key="14">
    <source>
        <dbReference type="RuleBase" id="RU003767"/>
    </source>
</evidence>
<comment type="subcellular location">
    <subcellularLocation>
        <location evidence="3">Chromosome</location>
    </subcellularLocation>
    <subcellularLocation>
        <location evidence="2 14">Nucleus</location>
    </subcellularLocation>
</comment>
<dbReference type="GO" id="GO:0046982">
    <property type="term" value="F:protein heterodimerization activity"/>
    <property type="evidence" value="ECO:0007669"/>
    <property type="project" value="InterPro"/>
</dbReference>
<dbReference type="PRINTS" id="PR00620">
    <property type="entry name" value="HISTONEH2A"/>
</dbReference>
<dbReference type="Pfam" id="PF00125">
    <property type="entry name" value="Histone"/>
    <property type="match status" value="1"/>
</dbReference>
<dbReference type="InterPro" id="IPR032458">
    <property type="entry name" value="Histone_H2A_CS"/>
</dbReference>
<keyword evidence="8" id="KW-0597">Phosphoprotein</keyword>
<evidence type="ECO:0000259" key="15">
    <source>
        <dbReference type="Pfam" id="PF00125"/>
    </source>
</evidence>
<reference evidence="17" key="1">
    <citation type="submission" date="2025-08" db="UniProtKB">
        <authorList>
            <consortium name="RefSeq"/>
        </authorList>
    </citation>
    <scope>IDENTIFICATION</scope>
    <source>
        <tissue evidence="17">Blood</tissue>
    </source>
</reference>
<comment type="similarity">
    <text evidence="4 14">Belongs to the histone H2A family.</text>
</comment>
<keyword evidence="11 14" id="KW-0238">DNA-binding</keyword>
<evidence type="ECO:0000256" key="12">
    <source>
        <dbReference type="ARBA" id="ARBA00023242"/>
    </source>
</evidence>
<gene>
    <name evidence="17" type="primary">LOC104981506</name>
</gene>
<evidence type="ECO:0000256" key="11">
    <source>
        <dbReference type="ARBA" id="ARBA00023125"/>
    </source>
</evidence>
<keyword evidence="6" id="KW-0488">Methylation</keyword>
<protein>
    <recommendedName>
        <fullName evidence="14">Histone H2A</fullName>
    </recommendedName>
</protein>
<dbReference type="GeneID" id="104981506"/>
<dbReference type="GO" id="GO:0005634">
    <property type="term" value="C:nucleus"/>
    <property type="evidence" value="ECO:0007669"/>
    <property type="project" value="UniProtKB-SubCell"/>
</dbReference>
<keyword evidence="16" id="KW-1185">Reference proteome</keyword>
<dbReference type="Proteomes" id="UP000515208">
    <property type="component" value="Unplaced"/>
</dbReference>
<evidence type="ECO:0000256" key="13">
    <source>
        <dbReference type="ARBA" id="ARBA00023269"/>
    </source>
</evidence>
<dbReference type="RefSeq" id="XP_010828955.1">
    <property type="nucleotide sequence ID" value="XM_010830653.1"/>
</dbReference>
<dbReference type="GO" id="GO:0000786">
    <property type="term" value="C:nucleosome"/>
    <property type="evidence" value="ECO:0007669"/>
    <property type="project" value="UniProtKB-KW"/>
</dbReference>
<evidence type="ECO:0000256" key="6">
    <source>
        <dbReference type="ARBA" id="ARBA00022481"/>
    </source>
</evidence>
<evidence type="ECO:0000256" key="3">
    <source>
        <dbReference type="ARBA" id="ARBA00004286"/>
    </source>
</evidence>
<evidence type="ECO:0000313" key="16">
    <source>
        <dbReference type="Proteomes" id="UP000515208"/>
    </source>
</evidence>
<evidence type="ECO:0000313" key="17">
    <source>
        <dbReference type="RefSeq" id="XP_010828955.1"/>
    </source>
</evidence>
<dbReference type="InterPro" id="IPR007125">
    <property type="entry name" value="H2A/H2B/H3"/>
</dbReference>
<organism evidence="16 17">
    <name type="scientific">Bison bison bison</name>
    <name type="common">North American plains bison</name>
    <dbReference type="NCBI Taxonomy" id="43346"/>
    <lineage>
        <taxon>Eukaryota</taxon>
        <taxon>Metazoa</taxon>
        <taxon>Chordata</taxon>
        <taxon>Craniata</taxon>
        <taxon>Vertebrata</taxon>
        <taxon>Euteleostomi</taxon>
        <taxon>Mammalia</taxon>
        <taxon>Eutheria</taxon>
        <taxon>Laurasiatheria</taxon>
        <taxon>Artiodactyla</taxon>
        <taxon>Ruminantia</taxon>
        <taxon>Pecora</taxon>
        <taxon>Bovidae</taxon>
        <taxon>Bovinae</taxon>
        <taxon>Bison</taxon>
    </lineage>
</organism>
<evidence type="ECO:0000256" key="8">
    <source>
        <dbReference type="ARBA" id="ARBA00022553"/>
    </source>
</evidence>
<comment type="function">
    <text evidence="1">Core component of nucleosome. Nucleosomes wrap and compact DNA into chromatin, limiting DNA accessibility to the cellular machineries which require DNA as a template. Histones thereby play a central role in transcription regulation, DNA repair, DNA replication and chromosomal stability. DNA accessibility is regulated via a complex set of post-translational modifications of histones, also called histone code, and nucleosome remodeling.</text>
</comment>
<keyword evidence="12 14" id="KW-0539">Nucleus</keyword>
<dbReference type="SMART" id="SM00414">
    <property type="entry name" value="H2A"/>
    <property type="match status" value="1"/>
</dbReference>
<dbReference type="KEGG" id="bbis:104981506"/>